<evidence type="ECO:0000256" key="8">
    <source>
        <dbReference type="SAM" id="MobiDB-lite"/>
    </source>
</evidence>
<dbReference type="GO" id="GO:0005507">
    <property type="term" value="F:copper ion binding"/>
    <property type="evidence" value="ECO:0007669"/>
    <property type="project" value="InterPro"/>
</dbReference>
<evidence type="ECO:0000256" key="9">
    <source>
        <dbReference type="SAM" id="Phobius"/>
    </source>
</evidence>
<evidence type="ECO:0000256" key="5">
    <source>
        <dbReference type="ARBA" id="ARBA00023008"/>
    </source>
</evidence>
<reference evidence="11 12" key="1">
    <citation type="journal article" date="2014" name="PLoS Genet.">
        <title>Phylogenetically driven sequencing of extremely halophilic archaea reveals strategies for static and dynamic osmo-response.</title>
        <authorList>
            <person name="Becker E.A."/>
            <person name="Seitzer P.M."/>
            <person name="Tritt A."/>
            <person name="Larsen D."/>
            <person name="Krusor M."/>
            <person name="Yao A.I."/>
            <person name="Wu D."/>
            <person name="Madern D."/>
            <person name="Eisen J.A."/>
            <person name="Darling A.E."/>
            <person name="Facciotti M.T."/>
        </authorList>
    </citation>
    <scope>NUCLEOTIDE SEQUENCE [LARGE SCALE GENOMIC DNA]</scope>
    <source>
        <strain evidence="11 12">DSM 8989</strain>
    </source>
</reference>
<keyword evidence="9" id="KW-1133">Transmembrane helix</keyword>
<feature type="compositionally biased region" description="Gly residues" evidence="8">
    <location>
        <begin position="62"/>
        <end position="92"/>
    </location>
</feature>
<evidence type="ECO:0000256" key="4">
    <source>
        <dbReference type="ARBA" id="ARBA00022982"/>
    </source>
</evidence>
<dbReference type="GO" id="GO:0009055">
    <property type="term" value="F:electron transfer activity"/>
    <property type="evidence" value="ECO:0007669"/>
    <property type="project" value="InterPro"/>
</dbReference>
<dbReference type="PATRIC" id="fig|1227456.3.peg.2825"/>
<feature type="binding site" evidence="7">
    <location>
        <position position="169"/>
    </location>
    <ligand>
        <name>Cu cation</name>
        <dbReference type="ChEBI" id="CHEBI:23378"/>
    </ligand>
</feature>
<evidence type="ECO:0000256" key="2">
    <source>
        <dbReference type="ARBA" id="ARBA00022448"/>
    </source>
</evidence>
<evidence type="ECO:0000259" key="10">
    <source>
        <dbReference type="Pfam" id="PF00127"/>
    </source>
</evidence>
<dbReference type="Pfam" id="PF00127">
    <property type="entry name" value="Copper-bind"/>
    <property type="match status" value="1"/>
</dbReference>
<sequence>MRSQTRVRTHMNRRDFLLATSVAAGGTAASGAAAAQQGNASGGGNETGGGNATGGNQSAGGNQSGGNATGGNATGGNATGGNQSAGGGGGGSTTTVEVGTGSGTSFGPEEATIAPGSTIVWEWTGEGGAHNVVADDGAFNSGSPEEGSGITFQHTFQEAGEFTYHCAPHEAVGMVGTIVVQEGGASSGGGGGEEEVDPEEMGVAFQAHFVGIATLLMMVLSLIYSFFALKYGESPNAKGGNN</sequence>
<dbReference type="InterPro" id="IPR000923">
    <property type="entry name" value="BlueCu_1"/>
</dbReference>
<dbReference type="PRINTS" id="PR00157">
    <property type="entry name" value="PLASTOCYANIN"/>
</dbReference>
<dbReference type="PANTHER" id="PTHR34192:SF10">
    <property type="entry name" value="PLASTOCYANIN MAJOR ISOFORM, CHLOROPLASTIC-RELATED"/>
    <property type="match status" value="1"/>
</dbReference>
<keyword evidence="5 7" id="KW-0186">Copper</keyword>
<evidence type="ECO:0000256" key="6">
    <source>
        <dbReference type="ARBA" id="ARBA00023136"/>
    </source>
</evidence>
<dbReference type="STRING" id="1227456.C450_13947"/>
<gene>
    <name evidence="11" type="ORF">C450_13947</name>
</gene>
<dbReference type="OrthoDB" id="11836at2157"/>
<feature type="binding site" evidence="7">
    <location>
        <position position="166"/>
    </location>
    <ligand>
        <name>Cu cation</name>
        <dbReference type="ChEBI" id="CHEBI:23378"/>
    </ligand>
</feature>
<keyword evidence="6 9" id="KW-0472">Membrane</keyword>
<evidence type="ECO:0000313" key="11">
    <source>
        <dbReference type="EMBL" id="EMA50784.1"/>
    </source>
</evidence>
<dbReference type="PROSITE" id="PS51318">
    <property type="entry name" value="TAT"/>
    <property type="match status" value="1"/>
</dbReference>
<dbReference type="InterPro" id="IPR002387">
    <property type="entry name" value="Plastocyanin"/>
</dbReference>
<dbReference type="GO" id="GO:0016020">
    <property type="term" value="C:membrane"/>
    <property type="evidence" value="ECO:0007669"/>
    <property type="project" value="UniProtKB-SubCell"/>
</dbReference>
<keyword evidence="4" id="KW-0249">Electron transport</keyword>
<dbReference type="PANTHER" id="PTHR34192">
    <property type="entry name" value="PLASTOCYANIN MAJOR ISOFORM, CHLOROPLASTIC-RELATED"/>
    <property type="match status" value="1"/>
</dbReference>
<protein>
    <submittedName>
        <fullName evidence="11">Halocyanin hcpE</fullName>
    </submittedName>
</protein>
<dbReference type="AlphaFoldDB" id="M0N101"/>
<evidence type="ECO:0000313" key="12">
    <source>
        <dbReference type="Proteomes" id="UP000011625"/>
    </source>
</evidence>
<feature type="transmembrane region" description="Helical" evidence="9">
    <location>
        <begin position="209"/>
        <end position="229"/>
    </location>
</feature>
<feature type="region of interest" description="Disordered" evidence="8">
    <location>
        <begin position="35"/>
        <end position="113"/>
    </location>
</feature>
<feature type="binding site" evidence="7">
    <location>
        <position position="174"/>
    </location>
    <ligand>
        <name>Cu cation</name>
        <dbReference type="ChEBI" id="CHEBI:23378"/>
    </ligand>
</feature>
<feature type="compositionally biased region" description="Gly residues" evidence="8">
    <location>
        <begin position="40"/>
        <end position="53"/>
    </location>
</feature>
<keyword evidence="2" id="KW-0813">Transport</keyword>
<feature type="domain" description="Blue (type 1) copper" evidence="10">
    <location>
        <begin position="96"/>
        <end position="181"/>
    </location>
</feature>
<dbReference type="CDD" id="cd04220">
    <property type="entry name" value="Halocyanin"/>
    <property type="match status" value="1"/>
</dbReference>
<dbReference type="InterPro" id="IPR006311">
    <property type="entry name" value="TAT_signal"/>
</dbReference>
<dbReference type="EMBL" id="AOME01000070">
    <property type="protein sequence ID" value="EMA50784.1"/>
    <property type="molecule type" value="Genomic_DNA"/>
</dbReference>
<evidence type="ECO:0000256" key="7">
    <source>
        <dbReference type="PIRSR" id="PIRSR602387-1"/>
    </source>
</evidence>
<comment type="subcellular location">
    <subcellularLocation>
        <location evidence="1">Membrane</location>
    </subcellularLocation>
</comment>
<dbReference type="Proteomes" id="UP000011625">
    <property type="component" value="Unassembled WGS sequence"/>
</dbReference>
<name>M0N101_9EURY</name>
<proteinExistence type="predicted"/>
<organism evidence="11 12">
    <name type="scientific">Halococcus salifodinae DSM 8989</name>
    <dbReference type="NCBI Taxonomy" id="1227456"/>
    <lineage>
        <taxon>Archaea</taxon>
        <taxon>Methanobacteriati</taxon>
        <taxon>Methanobacteriota</taxon>
        <taxon>Stenosarchaea group</taxon>
        <taxon>Halobacteria</taxon>
        <taxon>Halobacteriales</taxon>
        <taxon>Halococcaceae</taxon>
        <taxon>Halococcus</taxon>
    </lineage>
</organism>
<dbReference type="SUPFAM" id="SSF49503">
    <property type="entry name" value="Cupredoxins"/>
    <property type="match status" value="1"/>
</dbReference>
<dbReference type="Gene3D" id="2.60.40.420">
    <property type="entry name" value="Cupredoxins - blue copper proteins"/>
    <property type="match status" value="1"/>
</dbReference>
<evidence type="ECO:0000256" key="3">
    <source>
        <dbReference type="ARBA" id="ARBA00022723"/>
    </source>
</evidence>
<keyword evidence="3 7" id="KW-0479">Metal-binding</keyword>
<evidence type="ECO:0000256" key="1">
    <source>
        <dbReference type="ARBA" id="ARBA00004370"/>
    </source>
</evidence>
<feature type="compositionally biased region" description="Low complexity" evidence="8">
    <location>
        <begin position="93"/>
        <end position="105"/>
    </location>
</feature>
<dbReference type="InterPro" id="IPR008972">
    <property type="entry name" value="Cupredoxin"/>
</dbReference>
<accession>M0N101</accession>
<comment type="caution">
    <text evidence="11">The sequence shown here is derived from an EMBL/GenBank/DDBJ whole genome shotgun (WGS) entry which is preliminary data.</text>
</comment>
<keyword evidence="12" id="KW-1185">Reference proteome</keyword>
<feature type="binding site" evidence="7">
    <location>
        <position position="130"/>
    </location>
    <ligand>
        <name>Cu cation</name>
        <dbReference type="ChEBI" id="CHEBI:23378"/>
    </ligand>
</feature>
<comment type="cofactor">
    <cofactor evidence="7">
        <name>Cu(2+)</name>
        <dbReference type="ChEBI" id="CHEBI:29036"/>
    </cofactor>
    <text evidence="7">The crystal structure with reduced Cu(1+) has also been determined.</text>
</comment>
<keyword evidence="9" id="KW-0812">Transmembrane</keyword>